<evidence type="ECO:0000256" key="4">
    <source>
        <dbReference type="SAM" id="SignalP"/>
    </source>
</evidence>
<keyword evidence="4" id="KW-0732">Signal</keyword>
<dbReference type="PRINTS" id="PR00705">
    <property type="entry name" value="PAPAIN"/>
</dbReference>
<sequence length="363" mass="38897">MAPAASVGLLLPLAGLAPLGAARADAAARFEQFKAEHGKRYATAAEESLRLANFAESLATVERHNSRPGRTWEMGVNQFSDMSDDEFKKHVLMTPQDCSATRGATRSAPPAARDLPEHVDWREKGVISEVKNQGHCGSCWTFASVGCLEAHMSIKYDSWRAPRLAEQQLVDCAQDFDNHGCNGGLPSHAFEYVRAAGGLSTEFHYPYTAKDGMCAFSDAAAHSPGGGFRPTSAGVGVEVPGGSVNITVGDEDSLKYYLATTGPVTIAYQVASDFRHYSRGVYTSTVCKNGSKDVNHAVLAVGYGTDAGSGLRYWTIKNSWDYSFGEEGFFKIEAFKNMCGVGDCMAFPDLYGVDAAAGTPIVV</sequence>
<comment type="similarity">
    <text evidence="1">Belongs to the peptidase C1 family.</text>
</comment>
<gene>
    <name evidence="7" type="ORF">PCOR1329_LOCUS24866</name>
</gene>
<evidence type="ECO:0000313" key="7">
    <source>
        <dbReference type="EMBL" id="CAK0824467.1"/>
    </source>
</evidence>
<dbReference type="SMART" id="SM00645">
    <property type="entry name" value="Pept_C1"/>
    <property type="match status" value="1"/>
</dbReference>
<dbReference type="PROSITE" id="PS00139">
    <property type="entry name" value="THIOL_PROTEASE_CYS"/>
    <property type="match status" value="1"/>
</dbReference>
<dbReference type="Proteomes" id="UP001189429">
    <property type="component" value="Unassembled WGS sequence"/>
</dbReference>
<evidence type="ECO:0000259" key="6">
    <source>
        <dbReference type="SMART" id="SM00848"/>
    </source>
</evidence>
<dbReference type="SUPFAM" id="SSF54001">
    <property type="entry name" value="Cysteine proteinases"/>
    <property type="match status" value="1"/>
</dbReference>
<dbReference type="PANTHER" id="PTHR12411">
    <property type="entry name" value="CYSTEINE PROTEASE FAMILY C1-RELATED"/>
    <property type="match status" value="1"/>
</dbReference>
<name>A0ABN9RYM9_9DINO</name>
<dbReference type="InterPro" id="IPR013201">
    <property type="entry name" value="Prot_inhib_I29"/>
</dbReference>
<dbReference type="InterPro" id="IPR039417">
    <property type="entry name" value="Peptidase_C1A_papain-like"/>
</dbReference>
<dbReference type="EMBL" id="CAUYUJ010008615">
    <property type="protein sequence ID" value="CAK0824467.1"/>
    <property type="molecule type" value="Genomic_DNA"/>
</dbReference>
<dbReference type="PROSITE" id="PS00640">
    <property type="entry name" value="THIOL_PROTEASE_ASN"/>
    <property type="match status" value="1"/>
</dbReference>
<organism evidence="7 8">
    <name type="scientific">Prorocentrum cordatum</name>
    <dbReference type="NCBI Taxonomy" id="2364126"/>
    <lineage>
        <taxon>Eukaryota</taxon>
        <taxon>Sar</taxon>
        <taxon>Alveolata</taxon>
        <taxon>Dinophyceae</taxon>
        <taxon>Prorocentrales</taxon>
        <taxon>Prorocentraceae</taxon>
        <taxon>Prorocentrum</taxon>
    </lineage>
</organism>
<dbReference type="InterPro" id="IPR038765">
    <property type="entry name" value="Papain-like_cys_pep_sf"/>
</dbReference>
<dbReference type="Gene3D" id="3.90.70.10">
    <property type="entry name" value="Cysteine proteinases"/>
    <property type="match status" value="1"/>
</dbReference>
<accession>A0ABN9RYM9</accession>
<keyword evidence="8" id="KW-1185">Reference proteome</keyword>
<dbReference type="InterPro" id="IPR000668">
    <property type="entry name" value="Peptidase_C1A_C"/>
</dbReference>
<dbReference type="SMART" id="SM00848">
    <property type="entry name" value="Inhibitor_I29"/>
    <property type="match status" value="1"/>
</dbReference>
<keyword evidence="2" id="KW-0865">Zymogen</keyword>
<comment type="caution">
    <text evidence="7">The sequence shown here is derived from an EMBL/GenBank/DDBJ whole genome shotgun (WGS) entry which is preliminary data.</text>
</comment>
<evidence type="ECO:0000259" key="5">
    <source>
        <dbReference type="SMART" id="SM00645"/>
    </source>
</evidence>
<evidence type="ECO:0000256" key="2">
    <source>
        <dbReference type="ARBA" id="ARBA00023145"/>
    </source>
</evidence>
<feature type="domain" description="Peptidase C1A papain C-terminal" evidence="5">
    <location>
        <begin position="115"/>
        <end position="349"/>
    </location>
</feature>
<dbReference type="Pfam" id="PF00112">
    <property type="entry name" value="Peptidase_C1"/>
    <property type="match status" value="1"/>
</dbReference>
<dbReference type="Pfam" id="PF08246">
    <property type="entry name" value="Inhibitor_I29"/>
    <property type="match status" value="1"/>
</dbReference>
<feature type="domain" description="Cathepsin propeptide inhibitor" evidence="6">
    <location>
        <begin position="30"/>
        <end position="87"/>
    </location>
</feature>
<dbReference type="InterPro" id="IPR013128">
    <property type="entry name" value="Peptidase_C1A"/>
</dbReference>
<reference evidence="7" key="1">
    <citation type="submission" date="2023-10" db="EMBL/GenBank/DDBJ databases">
        <authorList>
            <person name="Chen Y."/>
            <person name="Shah S."/>
            <person name="Dougan E. K."/>
            <person name="Thang M."/>
            <person name="Chan C."/>
        </authorList>
    </citation>
    <scope>NUCLEOTIDE SEQUENCE [LARGE SCALE GENOMIC DNA]</scope>
</reference>
<evidence type="ECO:0000313" key="8">
    <source>
        <dbReference type="Proteomes" id="UP001189429"/>
    </source>
</evidence>
<dbReference type="InterPro" id="IPR000169">
    <property type="entry name" value="Pept_cys_AS"/>
</dbReference>
<evidence type="ECO:0000256" key="3">
    <source>
        <dbReference type="ARBA" id="ARBA00023157"/>
    </source>
</evidence>
<dbReference type="InterPro" id="IPR025661">
    <property type="entry name" value="Pept_asp_AS"/>
</dbReference>
<dbReference type="CDD" id="cd02248">
    <property type="entry name" value="Peptidase_C1A"/>
    <property type="match status" value="1"/>
</dbReference>
<dbReference type="InterPro" id="IPR025660">
    <property type="entry name" value="Pept_his_AS"/>
</dbReference>
<feature type="signal peptide" evidence="4">
    <location>
        <begin position="1"/>
        <end position="24"/>
    </location>
</feature>
<feature type="chain" id="PRO_5047519864" evidence="4">
    <location>
        <begin position="25"/>
        <end position="363"/>
    </location>
</feature>
<keyword evidence="3" id="KW-1015">Disulfide bond</keyword>
<protein>
    <submittedName>
        <fullName evidence="7">Uncharacterized protein</fullName>
    </submittedName>
</protein>
<dbReference type="PROSITE" id="PS00639">
    <property type="entry name" value="THIOL_PROTEASE_HIS"/>
    <property type="match status" value="1"/>
</dbReference>
<proteinExistence type="inferred from homology"/>
<evidence type="ECO:0000256" key="1">
    <source>
        <dbReference type="ARBA" id="ARBA00008455"/>
    </source>
</evidence>